<keyword evidence="1" id="KW-0472">Membrane</keyword>
<feature type="transmembrane region" description="Helical" evidence="1">
    <location>
        <begin position="300"/>
        <end position="320"/>
    </location>
</feature>
<feature type="transmembrane region" description="Helical" evidence="1">
    <location>
        <begin position="73"/>
        <end position="93"/>
    </location>
</feature>
<sequence length="331" mass="35157">MLVYLLAPLMLILIPAVLWLSIAPAGASGATPVWLAVPDPVVFEFSALHLASLALIGAVAIGMLTLEAARAPFSLHLAHWVFVYVFFFAAPLVQYKIGAFPWGRLTAFDVETLLLTDLAILVWCAVWICMRALQTRVLPGLPLPLGPGVTASGVWLSVGLALVATVLLVVWLGVGALLTRADDYGASLNTSTVFLLLEKVLRGIPVAASAGALWYLRRGEAPLLVRLGLVAVALGLLLVADFPLGTARYVVGSVYLGLLLTVVGGRLRNGWPFVFLMVGGLLVMFPLLSTLRYVTSPSEIISYVGGFTLLGPSLATGISMRTPRSATPWST</sequence>
<keyword evidence="3" id="KW-1185">Reference proteome</keyword>
<evidence type="ECO:0000256" key="1">
    <source>
        <dbReference type="SAM" id="Phobius"/>
    </source>
</evidence>
<feature type="transmembrane region" description="Helical" evidence="1">
    <location>
        <begin position="223"/>
        <end position="240"/>
    </location>
</feature>
<keyword evidence="1" id="KW-1133">Transmembrane helix</keyword>
<dbReference type="Proteomes" id="UP000502706">
    <property type="component" value="Chromosome"/>
</dbReference>
<accession>A0A6G8PT70</accession>
<name>A0A6G8PT70_9ACTN</name>
<gene>
    <name evidence="2" type="ORF">GBA65_03250</name>
</gene>
<dbReference type="RefSeq" id="WP_166395367.1">
    <property type="nucleotide sequence ID" value="NZ_CP045121.1"/>
</dbReference>
<keyword evidence="1" id="KW-0812">Transmembrane</keyword>
<evidence type="ECO:0000313" key="2">
    <source>
        <dbReference type="EMBL" id="QIN77689.1"/>
    </source>
</evidence>
<dbReference type="KEGG" id="rmar:GBA65_03250"/>
<evidence type="ECO:0000313" key="3">
    <source>
        <dbReference type="Proteomes" id="UP000502706"/>
    </source>
</evidence>
<protein>
    <submittedName>
        <fullName evidence="2">Uncharacterized protein</fullName>
    </submittedName>
</protein>
<feature type="transmembrane region" description="Helical" evidence="1">
    <location>
        <begin position="45"/>
        <end position="66"/>
    </location>
</feature>
<reference evidence="2 3" key="1">
    <citation type="submission" date="2019-10" db="EMBL/GenBank/DDBJ databases">
        <title>Rubrobacter sp nov SCSIO 52915 isolated from a deep-sea sediment in the South China Sea.</title>
        <authorList>
            <person name="Chen R.W."/>
        </authorList>
    </citation>
    <scope>NUCLEOTIDE SEQUENCE [LARGE SCALE GENOMIC DNA]</scope>
    <source>
        <strain evidence="2 3">SCSIO 52915</strain>
    </source>
</reference>
<organism evidence="2 3">
    <name type="scientific">Rubrobacter marinus</name>
    <dbReference type="NCBI Taxonomy" id="2653852"/>
    <lineage>
        <taxon>Bacteria</taxon>
        <taxon>Bacillati</taxon>
        <taxon>Actinomycetota</taxon>
        <taxon>Rubrobacteria</taxon>
        <taxon>Rubrobacterales</taxon>
        <taxon>Rubrobacteraceae</taxon>
        <taxon>Rubrobacter</taxon>
    </lineage>
</organism>
<feature type="transmembrane region" description="Helical" evidence="1">
    <location>
        <begin position="154"/>
        <end position="179"/>
    </location>
</feature>
<feature type="transmembrane region" description="Helical" evidence="1">
    <location>
        <begin position="199"/>
        <end position="216"/>
    </location>
</feature>
<feature type="transmembrane region" description="Helical" evidence="1">
    <location>
        <begin position="270"/>
        <end position="288"/>
    </location>
</feature>
<feature type="transmembrane region" description="Helical" evidence="1">
    <location>
        <begin position="113"/>
        <end position="133"/>
    </location>
</feature>
<dbReference type="AlphaFoldDB" id="A0A6G8PT70"/>
<dbReference type="EMBL" id="CP045121">
    <property type="protein sequence ID" value="QIN77689.1"/>
    <property type="molecule type" value="Genomic_DNA"/>
</dbReference>
<proteinExistence type="predicted"/>
<feature type="transmembrane region" description="Helical" evidence="1">
    <location>
        <begin position="246"/>
        <end position="263"/>
    </location>
</feature>